<accession>A0A2N5S8A5</accession>
<organism evidence="2 4">
    <name type="scientific">Puccinia coronata f. sp. avenae</name>
    <dbReference type="NCBI Taxonomy" id="200324"/>
    <lineage>
        <taxon>Eukaryota</taxon>
        <taxon>Fungi</taxon>
        <taxon>Dikarya</taxon>
        <taxon>Basidiomycota</taxon>
        <taxon>Pucciniomycotina</taxon>
        <taxon>Pucciniomycetes</taxon>
        <taxon>Pucciniales</taxon>
        <taxon>Pucciniaceae</taxon>
        <taxon>Puccinia</taxon>
    </lineage>
</organism>
<evidence type="ECO:0000313" key="4">
    <source>
        <dbReference type="Proteomes" id="UP000235392"/>
    </source>
</evidence>
<name>A0A2N5S8A5_9BASI</name>
<gene>
    <name evidence="3" type="ORF">PCASD_10803</name>
    <name evidence="2" type="ORF">PCASD_25194</name>
</gene>
<dbReference type="Proteomes" id="UP000235392">
    <property type="component" value="Unassembled WGS sequence"/>
</dbReference>
<reference evidence="2 4" key="1">
    <citation type="submission" date="2017-11" db="EMBL/GenBank/DDBJ databases">
        <title>De novo assembly and phasing of dikaryotic genomes from two isolates of Puccinia coronata f. sp. avenae, the causal agent of oat crown rust.</title>
        <authorList>
            <person name="Miller M.E."/>
            <person name="Zhang Y."/>
            <person name="Omidvar V."/>
            <person name="Sperschneider J."/>
            <person name="Schwessinger B."/>
            <person name="Raley C."/>
            <person name="Palmer J.M."/>
            <person name="Garnica D."/>
            <person name="Upadhyaya N."/>
            <person name="Rathjen J."/>
            <person name="Taylor J.M."/>
            <person name="Park R.F."/>
            <person name="Dodds P.N."/>
            <person name="Hirsch C.D."/>
            <person name="Kianian S.F."/>
            <person name="Figueroa M."/>
        </authorList>
    </citation>
    <scope>NUCLEOTIDE SEQUENCE [LARGE SCALE GENOMIC DNA]</scope>
    <source>
        <strain evidence="2">12SD80</strain>
    </source>
</reference>
<dbReference type="EMBL" id="PGCI01000126">
    <property type="protein sequence ID" value="PLW38553.1"/>
    <property type="molecule type" value="Genomic_DNA"/>
</dbReference>
<proteinExistence type="predicted"/>
<comment type="caution">
    <text evidence="2">The sequence shown here is derived from an EMBL/GenBank/DDBJ whole genome shotgun (WGS) entry which is preliminary data.</text>
</comment>
<protein>
    <submittedName>
        <fullName evidence="2">Uncharacterized protein</fullName>
    </submittedName>
</protein>
<feature type="region of interest" description="Disordered" evidence="1">
    <location>
        <begin position="1"/>
        <end position="21"/>
    </location>
</feature>
<evidence type="ECO:0000256" key="1">
    <source>
        <dbReference type="SAM" id="MobiDB-lite"/>
    </source>
</evidence>
<dbReference type="PANTHER" id="PTHR33069:SF3">
    <property type="entry name" value="DYNEIN HEAVY CHAIN TAIL DOMAIN-CONTAINING PROTEIN"/>
    <property type="match status" value="1"/>
</dbReference>
<evidence type="ECO:0000313" key="2">
    <source>
        <dbReference type="EMBL" id="PLW09480.1"/>
    </source>
</evidence>
<dbReference type="AlphaFoldDB" id="A0A2N5S8A5"/>
<dbReference type="PANTHER" id="PTHR33069">
    <property type="entry name" value="CHROMOSOME 7, WHOLE GENOME SHOTGUN SEQUENCE-RELATED"/>
    <property type="match status" value="1"/>
</dbReference>
<evidence type="ECO:0000313" key="3">
    <source>
        <dbReference type="EMBL" id="PLW38553.1"/>
    </source>
</evidence>
<dbReference type="EMBL" id="PGCI01001006">
    <property type="protein sequence ID" value="PLW09480.1"/>
    <property type="molecule type" value="Genomic_DNA"/>
</dbReference>
<feature type="region of interest" description="Disordered" evidence="1">
    <location>
        <begin position="423"/>
        <end position="450"/>
    </location>
</feature>
<sequence>MSEAENDPAPTPESTDATNLVPDSIRQQRGLIYQNFQSLAMKFDIHIPWNPPNPIVPVDTNRVPWNEVLDQLQFNILPRLQQQINTLPKLLNLSELQEDMNGFKIQLITEIQSELDQSTDQLLSFSAGIQHKADSSPTQADDKDLRELKQFRRRGLSSQLQLVKDPLRLIFNSCSSITRELKDTTSHSHQNPKSRHTCGITQSLAYATRLIKQVMKWRISHEFILIRDYWRAEVSTYDDEIAELTDLINRAMNLPEPQDDNGKSSHALRRTLNKHAIPLAQSLIPFIKLCRFFFRTSVRNALDTIPSKSFTDMNSHQLTRLRGSAGLIEADFFVMMNSIAPYDEYPEEFATDPPESIDDTIHKIIDRLDSNLALVIRYVIPLLTNSISSPNHLKSSLLMWKNLFLTAAQNCIRAAHSYNAAAQSSDAASESSDAASQSSDTASQSSETHE</sequence>